<evidence type="ECO:0000313" key="8">
    <source>
        <dbReference type="Proteomes" id="UP001212841"/>
    </source>
</evidence>
<dbReference type="SUPFAM" id="SSF47095">
    <property type="entry name" value="HMG-box"/>
    <property type="match status" value="1"/>
</dbReference>
<protein>
    <submittedName>
        <fullName evidence="7">Non-histone chromosomal protein 6</fullName>
    </submittedName>
</protein>
<sequence>MAKDKKERTVTTTRKAAAPDAGKRKKKAKKDPNAPKKPLSAFIIFSNENRARIKEENPAAEFKDIGKLLGTAWRGMGESEKQKYQKKADQDKERYAREEKAYKPGAANDDDEDEEEEDDE</sequence>
<keyword evidence="1 4" id="KW-0238">DNA-binding</keyword>
<gene>
    <name evidence="7" type="primary">NHP6_1</name>
    <name evidence="7" type="ORF">HK097_003218</name>
</gene>
<dbReference type="Proteomes" id="UP001212841">
    <property type="component" value="Unassembled WGS sequence"/>
</dbReference>
<dbReference type="PROSITE" id="PS50118">
    <property type="entry name" value="HMG_BOX_2"/>
    <property type="match status" value="1"/>
</dbReference>
<dbReference type="Gene3D" id="1.10.30.10">
    <property type="entry name" value="High mobility group box domain"/>
    <property type="match status" value="1"/>
</dbReference>
<proteinExistence type="inferred from homology"/>
<feature type="compositionally biased region" description="Basic and acidic residues" evidence="5">
    <location>
        <begin position="77"/>
        <end position="102"/>
    </location>
</feature>
<evidence type="ECO:0000313" key="7">
    <source>
        <dbReference type="EMBL" id="KAJ3038281.1"/>
    </source>
</evidence>
<evidence type="ECO:0000256" key="2">
    <source>
        <dbReference type="ARBA" id="ARBA00023242"/>
    </source>
</evidence>
<evidence type="ECO:0000256" key="1">
    <source>
        <dbReference type="ARBA" id="ARBA00023125"/>
    </source>
</evidence>
<accession>A0AAD5S2P9</accession>
<dbReference type="EMBL" id="JADGJD010001746">
    <property type="protein sequence ID" value="KAJ3038281.1"/>
    <property type="molecule type" value="Genomic_DNA"/>
</dbReference>
<dbReference type="GO" id="GO:0005634">
    <property type="term" value="C:nucleus"/>
    <property type="evidence" value="ECO:0007669"/>
    <property type="project" value="UniProtKB-UniRule"/>
</dbReference>
<keyword evidence="2 4" id="KW-0539">Nucleus</keyword>
<feature type="domain" description="HMG box" evidence="6">
    <location>
        <begin position="35"/>
        <end position="103"/>
    </location>
</feature>
<organism evidence="7 8">
    <name type="scientific">Rhizophlyctis rosea</name>
    <dbReference type="NCBI Taxonomy" id="64517"/>
    <lineage>
        <taxon>Eukaryota</taxon>
        <taxon>Fungi</taxon>
        <taxon>Fungi incertae sedis</taxon>
        <taxon>Chytridiomycota</taxon>
        <taxon>Chytridiomycota incertae sedis</taxon>
        <taxon>Chytridiomycetes</taxon>
        <taxon>Rhizophlyctidales</taxon>
        <taxon>Rhizophlyctidaceae</taxon>
        <taxon>Rhizophlyctis</taxon>
    </lineage>
</organism>
<feature type="region of interest" description="Disordered" evidence="5">
    <location>
        <begin position="74"/>
        <end position="120"/>
    </location>
</feature>
<name>A0AAD5S2P9_9FUNG</name>
<feature type="region of interest" description="Disordered" evidence="5">
    <location>
        <begin position="1"/>
        <end position="41"/>
    </location>
</feature>
<dbReference type="PANTHER" id="PTHR48112">
    <property type="entry name" value="HIGH MOBILITY GROUP PROTEIN DSP1"/>
    <property type="match status" value="1"/>
</dbReference>
<evidence type="ECO:0000259" key="6">
    <source>
        <dbReference type="PROSITE" id="PS50118"/>
    </source>
</evidence>
<keyword evidence="8" id="KW-1185">Reference proteome</keyword>
<evidence type="ECO:0000256" key="3">
    <source>
        <dbReference type="ARBA" id="ARBA00043963"/>
    </source>
</evidence>
<dbReference type="Pfam" id="PF00505">
    <property type="entry name" value="HMG_box"/>
    <property type="match status" value="1"/>
</dbReference>
<dbReference type="FunFam" id="1.10.30.10:FF:000016">
    <property type="entry name" value="FACT complex subunit SSRP1"/>
    <property type="match status" value="1"/>
</dbReference>
<dbReference type="AlphaFoldDB" id="A0AAD5S2P9"/>
<dbReference type="PRINTS" id="PR00886">
    <property type="entry name" value="HIGHMOBLTY12"/>
</dbReference>
<dbReference type="InterPro" id="IPR050342">
    <property type="entry name" value="HMGB"/>
</dbReference>
<dbReference type="InterPro" id="IPR036910">
    <property type="entry name" value="HMG_box_dom_sf"/>
</dbReference>
<dbReference type="PANTHER" id="PTHR48112:SF22">
    <property type="entry name" value="MITOCHONDRIAL TRANSCRIPTION FACTOR A, ISOFORM B"/>
    <property type="match status" value="1"/>
</dbReference>
<reference evidence="7" key="1">
    <citation type="submission" date="2020-05" db="EMBL/GenBank/DDBJ databases">
        <title>Phylogenomic resolution of chytrid fungi.</title>
        <authorList>
            <person name="Stajich J.E."/>
            <person name="Amses K."/>
            <person name="Simmons R."/>
            <person name="Seto K."/>
            <person name="Myers J."/>
            <person name="Bonds A."/>
            <person name="Quandt C.A."/>
            <person name="Barry K."/>
            <person name="Liu P."/>
            <person name="Grigoriev I."/>
            <person name="Longcore J.E."/>
            <person name="James T.Y."/>
        </authorList>
    </citation>
    <scope>NUCLEOTIDE SEQUENCE</scope>
    <source>
        <strain evidence="7">JEL0318</strain>
    </source>
</reference>
<feature type="DNA-binding region" description="HMG box" evidence="4">
    <location>
        <begin position="35"/>
        <end position="103"/>
    </location>
</feature>
<comment type="caution">
    <text evidence="7">The sequence shown here is derived from an EMBL/GenBank/DDBJ whole genome shotgun (WGS) entry which is preliminary data.</text>
</comment>
<evidence type="ECO:0000256" key="5">
    <source>
        <dbReference type="SAM" id="MobiDB-lite"/>
    </source>
</evidence>
<dbReference type="SMART" id="SM00398">
    <property type="entry name" value="HMG"/>
    <property type="match status" value="1"/>
</dbReference>
<feature type="compositionally biased region" description="Acidic residues" evidence="5">
    <location>
        <begin position="108"/>
        <end position="120"/>
    </location>
</feature>
<dbReference type="InterPro" id="IPR009071">
    <property type="entry name" value="HMG_box_dom"/>
</dbReference>
<comment type="similarity">
    <text evidence="3">Belongs to the NHP6 family.</text>
</comment>
<dbReference type="GO" id="GO:0003677">
    <property type="term" value="F:DNA binding"/>
    <property type="evidence" value="ECO:0007669"/>
    <property type="project" value="UniProtKB-UniRule"/>
</dbReference>
<evidence type="ECO:0000256" key="4">
    <source>
        <dbReference type="PROSITE-ProRule" id="PRU00267"/>
    </source>
</evidence>